<dbReference type="AlphaFoldDB" id="A0A7C8YRK8"/>
<dbReference type="EMBL" id="GISG01049948">
    <property type="protein sequence ID" value="MBA4625036.1"/>
    <property type="molecule type" value="Transcribed_RNA"/>
</dbReference>
<feature type="compositionally biased region" description="Polar residues" evidence="1">
    <location>
        <begin position="112"/>
        <end position="124"/>
    </location>
</feature>
<protein>
    <submittedName>
        <fullName evidence="2">Uncharacterized protein</fullName>
    </submittedName>
</protein>
<proteinExistence type="predicted"/>
<reference evidence="2" key="2">
    <citation type="submission" date="2020-07" db="EMBL/GenBank/DDBJ databases">
        <authorList>
            <person name="Vera ALvarez R."/>
            <person name="Arias-Moreno D.M."/>
            <person name="Jimenez-Jacinto V."/>
            <person name="Jimenez-Bremont J.F."/>
            <person name="Swaminathan K."/>
            <person name="Moose S.P."/>
            <person name="Guerrero-Gonzalez M.L."/>
            <person name="Marino-Ramirez L."/>
            <person name="Landsman D."/>
            <person name="Rodriguez-Kessler M."/>
            <person name="Delgado-Sanchez P."/>
        </authorList>
    </citation>
    <scope>NUCLEOTIDE SEQUENCE</scope>
    <source>
        <tissue evidence="2">Cladode</tissue>
    </source>
</reference>
<evidence type="ECO:0000313" key="2">
    <source>
        <dbReference type="EMBL" id="MBA4625036.1"/>
    </source>
</evidence>
<name>A0A7C8YRK8_OPUST</name>
<organism evidence="2">
    <name type="scientific">Opuntia streptacantha</name>
    <name type="common">Prickly pear cactus</name>
    <name type="synonym">Opuntia cardona</name>
    <dbReference type="NCBI Taxonomy" id="393608"/>
    <lineage>
        <taxon>Eukaryota</taxon>
        <taxon>Viridiplantae</taxon>
        <taxon>Streptophyta</taxon>
        <taxon>Embryophyta</taxon>
        <taxon>Tracheophyta</taxon>
        <taxon>Spermatophyta</taxon>
        <taxon>Magnoliopsida</taxon>
        <taxon>eudicotyledons</taxon>
        <taxon>Gunneridae</taxon>
        <taxon>Pentapetalae</taxon>
        <taxon>Caryophyllales</taxon>
        <taxon>Cactineae</taxon>
        <taxon>Cactaceae</taxon>
        <taxon>Opuntioideae</taxon>
        <taxon>Opuntia</taxon>
    </lineage>
</organism>
<evidence type="ECO:0000256" key="1">
    <source>
        <dbReference type="SAM" id="MobiDB-lite"/>
    </source>
</evidence>
<reference evidence="2" key="1">
    <citation type="journal article" date="2013" name="J. Plant Res.">
        <title>Effect of fungi and light on seed germination of three Opuntia species from semiarid lands of central Mexico.</title>
        <authorList>
            <person name="Delgado-Sanchez P."/>
            <person name="Jimenez-Bremont J.F."/>
            <person name="Guerrero-Gonzalez Mde L."/>
            <person name="Flores J."/>
        </authorList>
    </citation>
    <scope>NUCLEOTIDE SEQUENCE</scope>
    <source>
        <tissue evidence="2">Cladode</tissue>
    </source>
</reference>
<sequence>MSASCFVIESSSSSSLHLAANSSDNILSFSNSCSNELTLVSRDIELACAAFSCDSSSSLFELLFCSSCSAASIISFAEANSFFQDSASLFILESSSSNSLHLAANSADSCLPFSTSSSKEQTLASRDLTSD</sequence>
<accession>A0A7C8YRK8</accession>
<feature type="region of interest" description="Disordered" evidence="1">
    <location>
        <begin position="110"/>
        <end position="131"/>
    </location>
</feature>